<evidence type="ECO:0000256" key="1">
    <source>
        <dbReference type="SAM" id="MobiDB-lite"/>
    </source>
</evidence>
<keyword evidence="3" id="KW-1185">Reference proteome</keyword>
<feature type="compositionally biased region" description="Basic and acidic residues" evidence="1">
    <location>
        <begin position="51"/>
        <end position="66"/>
    </location>
</feature>
<evidence type="ECO:0000313" key="3">
    <source>
        <dbReference type="Proteomes" id="UP000074382"/>
    </source>
</evidence>
<reference evidence="3" key="1">
    <citation type="journal article" date="2017" name="Acta Aliment.">
        <title>Plant polysaccharide degrading enzyme system of Thermpbifida cellulosilytica TB100 revealed by de novo genome project data.</title>
        <authorList>
            <person name="Toth A."/>
            <person name="Baka E."/>
            <person name="Luzics S."/>
            <person name="Bata-Vidacs I."/>
            <person name="Nagy I."/>
            <person name="Balint B."/>
            <person name="Herceg R."/>
            <person name="Olasz F."/>
            <person name="Wilk T."/>
            <person name="Nagy T."/>
            <person name="Kriszt B."/>
            <person name="Nagy I."/>
            <person name="Kukolya J."/>
        </authorList>
    </citation>
    <scope>NUCLEOTIDE SEQUENCE [LARGE SCALE GENOMIC DNA]</scope>
    <source>
        <strain evidence="3">TB100</strain>
    </source>
</reference>
<dbReference type="EMBL" id="LGEM01000141">
    <property type="protein sequence ID" value="KUP95179.1"/>
    <property type="molecule type" value="Genomic_DNA"/>
</dbReference>
<feature type="region of interest" description="Disordered" evidence="1">
    <location>
        <begin position="45"/>
        <end position="66"/>
    </location>
</feature>
<sequence>MNRRVSMASSNRDQGSSTEIIDEALRLVDTLQRRLLAAGLRRQVNNVTSPRSREEDVWAEAVKPEPEPEVPVADQVLAIARETLPEVGRHLSAAGALVFDAMSRSLSAVERSLRYRPGGESSGSPSETGR</sequence>
<evidence type="ECO:0000313" key="2">
    <source>
        <dbReference type="EMBL" id="KUP95179.1"/>
    </source>
</evidence>
<name>A0A147KD65_THECS</name>
<accession>A0A147KD65</accession>
<dbReference type="AlphaFoldDB" id="A0A147KD65"/>
<organism evidence="2 3">
    <name type="scientific">Thermobifida cellulosilytica TB100</name>
    <dbReference type="NCBI Taxonomy" id="665004"/>
    <lineage>
        <taxon>Bacteria</taxon>
        <taxon>Bacillati</taxon>
        <taxon>Actinomycetota</taxon>
        <taxon>Actinomycetes</taxon>
        <taxon>Streptosporangiales</taxon>
        <taxon>Nocardiopsidaceae</taxon>
        <taxon>Thermobifida</taxon>
    </lineage>
</organism>
<dbReference type="PATRIC" id="fig|665004.4.peg.2811"/>
<gene>
    <name evidence="2" type="ORF">AC529_18960</name>
</gene>
<proteinExistence type="predicted"/>
<protein>
    <submittedName>
        <fullName evidence="2">Uncharacterized protein</fullName>
    </submittedName>
</protein>
<dbReference type="Proteomes" id="UP000074382">
    <property type="component" value="Unassembled WGS sequence"/>
</dbReference>
<comment type="caution">
    <text evidence="2">The sequence shown here is derived from an EMBL/GenBank/DDBJ whole genome shotgun (WGS) entry which is preliminary data.</text>
</comment>